<feature type="transmembrane region" description="Helical" evidence="7">
    <location>
        <begin position="375"/>
        <end position="397"/>
    </location>
</feature>
<evidence type="ECO:0000256" key="4">
    <source>
        <dbReference type="ARBA" id="ARBA00022989"/>
    </source>
</evidence>
<evidence type="ECO:0000256" key="7">
    <source>
        <dbReference type="SAM" id="Phobius"/>
    </source>
</evidence>
<evidence type="ECO:0000313" key="9">
    <source>
        <dbReference type="EMBL" id="TQM84867.1"/>
    </source>
</evidence>
<evidence type="ECO:0000256" key="1">
    <source>
        <dbReference type="ARBA" id="ARBA00004141"/>
    </source>
</evidence>
<dbReference type="EMBL" id="VFPP01000001">
    <property type="protein sequence ID" value="TQM84867.1"/>
    <property type="molecule type" value="Genomic_DNA"/>
</dbReference>
<evidence type="ECO:0000313" key="10">
    <source>
        <dbReference type="Proteomes" id="UP000316628"/>
    </source>
</evidence>
<sequence length="418" mass="42126">MTDVLLRAGHVVAVLAVVLVAAHVGRLAARAARQPEVIGEIVAGILVVPAVLAVGGTPALTAVLPTDVVSPLKVIGEVGLVLFLVGVAYDLRHGGSGLGARAIGWVTAGSFLPALLTGLVMAAWVVWVADPDVRGDAPVPALVLMVAVALSVTAVPVLARVLEDRGMADSPAGRLAMAAAVVTDSAAWVLLVVAVGINGGIVVSLILIALGVTTTAVGRILLRGRGPLSAAERFPRATGAAIAALALLAAFQFEHWGLTAVFGAFVVGLAIPGGAWAAAVRPVMAFGRLLVPVFFVVAGMGVASAPRGAVPWVAIVLAIGLAVLGKVGGGYLGGRLAGQDRRTSVTVGVLVNTRGLTEIVVLQAGYSAGLLSVRLFLALVVMALVTTGMTGPLLSLIERTRTRAPKPVPVPELPGSTP</sequence>
<dbReference type="OrthoDB" id="9793589at2"/>
<comment type="subcellular location">
    <subcellularLocation>
        <location evidence="1">Membrane</location>
        <topology evidence="1">Multi-pass membrane protein</topology>
    </subcellularLocation>
</comment>
<feature type="transmembrane region" description="Helical" evidence="7">
    <location>
        <begin position="139"/>
        <end position="162"/>
    </location>
</feature>
<feature type="transmembrane region" description="Helical" evidence="7">
    <location>
        <begin position="6"/>
        <end position="25"/>
    </location>
</feature>
<keyword evidence="4 7" id="KW-1133">Transmembrane helix</keyword>
<dbReference type="GO" id="GO:1902600">
    <property type="term" value="P:proton transmembrane transport"/>
    <property type="evidence" value="ECO:0007669"/>
    <property type="project" value="InterPro"/>
</dbReference>
<feature type="transmembrane region" description="Helical" evidence="7">
    <location>
        <begin position="174"/>
        <end position="195"/>
    </location>
</feature>
<dbReference type="Gene3D" id="1.20.1530.20">
    <property type="match status" value="1"/>
</dbReference>
<feature type="transmembrane region" description="Helical" evidence="7">
    <location>
        <begin position="103"/>
        <end position="127"/>
    </location>
</feature>
<dbReference type="InterPro" id="IPR006153">
    <property type="entry name" value="Cation/H_exchanger_TM"/>
</dbReference>
<keyword evidence="2" id="KW-0813">Transport</keyword>
<keyword evidence="6 7" id="KW-0472">Membrane</keyword>
<proteinExistence type="predicted"/>
<keyword evidence="10" id="KW-1185">Reference proteome</keyword>
<comment type="caution">
    <text evidence="9">The sequence shown here is derived from an EMBL/GenBank/DDBJ whole genome shotgun (WGS) entry which is preliminary data.</text>
</comment>
<dbReference type="Pfam" id="PF00999">
    <property type="entry name" value="Na_H_Exchanger"/>
    <property type="match status" value="1"/>
</dbReference>
<evidence type="ECO:0000256" key="2">
    <source>
        <dbReference type="ARBA" id="ARBA00022448"/>
    </source>
</evidence>
<dbReference type="GO" id="GO:0015297">
    <property type="term" value="F:antiporter activity"/>
    <property type="evidence" value="ECO:0007669"/>
    <property type="project" value="InterPro"/>
</dbReference>
<feature type="transmembrane region" description="Helical" evidence="7">
    <location>
        <begin position="72"/>
        <end position="91"/>
    </location>
</feature>
<evidence type="ECO:0000259" key="8">
    <source>
        <dbReference type="Pfam" id="PF00999"/>
    </source>
</evidence>
<reference evidence="9 10" key="1">
    <citation type="submission" date="2019-06" db="EMBL/GenBank/DDBJ databases">
        <title>Sequencing the genomes of 1000 actinobacteria strains.</title>
        <authorList>
            <person name="Klenk H.-P."/>
        </authorList>
    </citation>
    <scope>NUCLEOTIDE SEQUENCE [LARGE SCALE GENOMIC DNA]</scope>
    <source>
        <strain evidence="9 10">DSM 45456</strain>
    </source>
</reference>
<dbReference type="GO" id="GO:0016020">
    <property type="term" value="C:membrane"/>
    <property type="evidence" value="ECO:0007669"/>
    <property type="project" value="UniProtKB-SubCell"/>
</dbReference>
<accession>A0A543JPS6</accession>
<name>A0A543JPS6_9PSEU</name>
<feature type="transmembrane region" description="Helical" evidence="7">
    <location>
        <begin position="285"/>
        <end position="303"/>
    </location>
</feature>
<feature type="transmembrane region" description="Helical" evidence="7">
    <location>
        <begin position="37"/>
        <end position="60"/>
    </location>
</feature>
<dbReference type="RefSeq" id="WP_141982994.1">
    <property type="nucleotide sequence ID" value="NZ_VFPP01000001.1"/>
</dbReference>
<dbReference type="PANTHER" id="PTHR32468:SF0">
    <property type="entry name" value="K(+)_H(+) ANTIPORTER 1"/>
    <property type="match status" value="1"/>
</dbReference>
<feature type="transmembrane region" description="Helical" evidence="7">
    <location>
        <begin position="234"/>
        <end position="253"/>
    </location>
</feature>
<feature type="transmembrane region" description="Helical" evidence="7">
    <location>
        <begin position="345"/>
        <end position="369"/>
    </location>
</feature>
<evidence type="ECO:0000256" key="5">
    <source>
        <dbReference type="ARBA" id="ARBA00023065"/>
    </source>
</evidence>
<dbReference type="InterPro" id="IPR038770">
    <property type="entry name" value="Na+/solute_symporter_sf"/>
</dbReference>
<organism evidence="9 10">
    <name type="scientific">Saccharothrix saharensis</name>
    <dbReference type="NCBI Taxonomy" id="571190"/>
    <lineage>
        <taxon>Bacteria</taxon>
        <taxon>Bacillati</taxon>
        <taxon>Actinomycetota</taxon>
        <taxon>Actinomycetes</taxon>
        <taxon>Pseudonocardiales</taxon>
        <taxon>Pseudonocardiaceae</taxon>
        <taxon>Saccharothrix</taxon>
    </lineage>
</organism>
<protein>
    <submittedName>
        <fullName evidence="9">Transporter (CPA2 family)</fullName>
    </submittedName>
</protein>
<feature type="transmembrane region" description="Helical" evidence="7">
    <location>
        <begin position="201"/>
        <end position="222"/>
    </location>
</feature>
<keyword evidence="5" id="KW-0406">Ion transport</keyword>
<dbReference type="InterPro" id="IPR050794">
    <property type="entry name" value="CPA2_transporter"/>
</dbReference>
<evidence type="ECO:0000256" key="6">
    <source>
        <dbReference type="ARBA" id="ARBA00023136"/>
    </source>
</evidence>
<feature type="domain" description="Cation/H+ exchanger transmembrane" evidence="8">
    <location>
        <begin position="20"/>
        <end position="394"/>
    </location>
</feature>
<dbReference type="AlphaFoldDB" id="A0A543JPS6"/>
<dbReference type="Proteomes" id="UP000316628">
    <property type="component" value="Unassembled WGS sequence"/>
</dbReference>
<gene>
    <name evidence="9" type="ORF">FHX81_7327</name>
</gene>
<dbReference type="PANTHER" id="PTHR32468">
    <property type="entry name" value="CATION/H + ANTIPORTER"/>
    <property type="match status" value="1"/>
</dbReference>
<feature type="transmembrane region" description="Helical" evidence="7">
    <location>
        <begin position="259"/>
        <end position="278"/>
    </location>
</feature>
<keyword evidence="3 7" id="KW-0812">Transmembrane</keyword>
<evidence type="ECO:0000256" key="3">
    <source>
        <dbReference type="ARBA" id="ARBA00022692"/>
    </source>
</evidence>
<feature type="transmembrane region" description="Helical" evidence="7">
    <location>
        <begin position="309"/>
        <end position="333"/>
    </location>
</feature>